<feature type="domain" description="DUF6570" evidence="4">
    <location>
        <begin position="7"/>
        <end position="83"/>
    </location>
</feature>
<dbReference type="InterPro" id="IPR027417">
    <property type="entry name" value="P-loop_NTPase"/>
</dbReference>
<evidence type="ECO:0000259" key="4">
    <source>
        <dbReference type="Pfam" id="PF20209"/>
    </source>
</evidence>
<comment type="similarity">
    <text evidence="1">Belongs to the helicase family.</text>
</comment>
<keyword evidence="6" id="KW-1185">Reference proteome</keyword>
<feature type="region of interest" description="Disordered" evidence="2">
    <location>
        <begin position="699"/>
        <end position="720"/>
    </location>
</feature>
<dbReference type="GO" id="GO:0000723">
    <property type="term" value="P:telomere maintenance"/>
    <property type="evidence" value="ECO:0007669"/>
    <property type="project" value="InterPro"/>
</dbReference>
<feature type="domain" description="DNA helicase Pif1-like DEAD-box helicase" evidence="3">
    <location>
        <begin position="551"/>
        <end position="703"/>
    </location>
</feature>
<comment type="catalytic activity">
    <reaction evidence="1">
        <text>ATP + H2O = ADP + phosphate + H(+)</text>
        <dbReference type="Rhea" id="RHEA:13065"/>
        <dbReference type="ChEBI" id="CHEBI:15377"/>
        <dbReference type="ChEBI" id="CHEBI:15378"/>
        <dbReference type="ChEBI" id="CHEBI:30616"/>
        <dbReference type="ChEBI" id="CHEBI:43474"/>
        <dbReference type="ChEBI" id="CHEBI:456216"/>
        <dbReference type="EC" id="5.6.2.3"/>
    </reaction>
</comment>
<keyword evidence="1" id="KW-0234">DNA repair</keyword>
<dbReference type="InterPro" id="IPR051055">
    <property type="entry name" value="PIF1_helicase"/>
</dbReference>
<reference evidence="5 6" key="1">
    <citation type="journal article" date="2024" name="Nat. Commun.">
        <title>Phylogenomics reveals the evolutionary origins of lichenization in chlorophyte algae.</title>
        <authorList>
            <person name="Puginier C."/>
            <person name="Libourel C."/>
            <person name="Otte J."/>
            <person name="Skaloud P."/>
            <person name="Haon M."/>
            <person name="Grisel S."/>
            <person name="Petersen M."/>
            <person name="Berrin J.G."/>
            <person name="Delaux P.M."/>
            <person name="Dal Grande F."/>
            <person name="Keller J."/>
        </authorList>
    </citation>
    <scope>NUCLEOTIDE SEQUENCE [LARGE SCALE GENOMIC DNA]</scope>
    <source>
        <strain evidence="5 6">SAG 2043</strain>
    </source>
</reference>
<feature type="compositionally biased region" description="Basic and acidic residues" evidence="2">
    <location>
        <begin position="428"/>
        <end position="444"/>
    </location>
</feature>
<dbReference type="PANTHER" id="PTHR47642:SF5">
    <property type="entry name" value="ATP-DEPENDENT DNA HELICASE"/>
    <property type="match status" value="1"/>
</dbReference>
<keyword evidence="1" id="KW-0233">DNA recombination</keyword>
<dbReference type="Gene3D" id="3.40.50.300">
    <property type="entry name" value="P-loop containing nucleotide triphosphate hydrolases"/>
    <property type="match status" value="1"/>
</dbReference>
<protein>
    <recommendedName>
        <fullName evidence="1">ATP-dependent DNA helicase</fullName>
        <ecNumber evidence="1">5.6.2.3</ecNumber>
    </recommendedName>
</protein>
<comment type="caution">
    <text evidence="5">The sequence shown here is derived from an EMBL/GenBank/DDBJ whole genome shotgun (WGS) entry which is preliminary data.</text>
</comment>
<evidence type="ECO:0000256" key="1">
    <source>
        <dbReference type="RuleBase" id="RU363044"/>
    </source>
</evidence>
<dbReference type="SUPFAM" id="SSF52540">
    <property type="entry name" value="P-loop containing nucleoside triphosphate hydrolases"/>
    <property type="match status" value="1"/>
</dbReference>
<evidence type="ECO:0000313" key="6">
    <source>
        <dbReference type="Proteomes" id="UP001489004"/>
    </source>
</evidence>
<comment type="cofactor">
    <cofactor evidence="1">
        <name>Mg(2+)</name>
        <dbReference type="ChEBI" id="CHEBI:18420"/>
    </cofactor>
</comment>
<evidence type="ECO:0000313" key="5">
    <source>
        <dbReference type="EMBL" id="KAK9812967.1"/>
    </source>
</evidence>
<dbReference type="Pfam" id="PF05970">
    <property type="entry name" value="PIF1"/>
    <property type="match status" value="1"/>
</dbReference>
<sequence length="720" mass="81298">MRELPRGRQLGCKGAVINVPADTARTQVVLPRLLDELDTVALKLKRQLKYKGHYMYESVRPRKVMEALKWLVDHSELWQSLQIATVTRTSSFRMRKGKLRGKSYTAGQMLNEKTRAEAVKGDVGFQDFVCLRGSPQYWEKAKTDVFQMMRQLGSPTFFFTLSMADTRILLPHDEGCAEAAQHESAWEVVKARLKDMGTGTRGLSCEAFLEQLALTEQQYCDAVRCSITRPTVFLKRDPDAIRIDAYNAKALISWRANMDIQFCLDPYAAAVYVVSYMMKGNHGMSRLMEKAAKKAAEQGSDLKQRLRSVGNTFLRAHEISAQEAVYLTMGLPLRDASRSFIYIPTTAKDQRTAVLKKDEELKGLSSKPTDITYRSIIDKYACKPSVVKTTTLAQFAAWYEPIGGTRNWDEDQNDDPGLQDAENEPASVDDRDLSEKRQEETAFDKEQLRAAGLHRRSKAKVIGFRNYREDTEPEESYREQLLLHYPWHGDEDSIIGSCTTFRARDIRHDEGPPACYDLGQDMHTAPTGAANQFEIRHDMADEVAYRDMCRQLNGEQRRYFKHALHWLKRRSEPLHDFLSGGAGVGKSVLVRALVQAAMRWYRKQPGKSPGAVHVLVMAFTGTAAFNVDGNTIHHCVHMPIKKNLDDPHPPSAERLDAFNKALGEVELVVIDEISMVSSKMLAFKDSRLRLLKDPNKPFGGVHVHSRGPVPDGSSGWLPGV</sequence>
<keyword evidence="1" id="KW-0067">ATP-binding</keyword>
<keyword evidence="1" id="KW-0227">DNA damage</keyword>
<evidence type="ECO:0000256" key="2">
    <source>
        <dbReference type="SAM" id="MobiDB-lite"/>
    </source>
</evidence>
<keyword evidence="1" id="KW-0547">Nucleotide-binding</keyword>
<organism evidence="5 6">
    <name type="scientific">[Myrmecia] bisecta</name>
    <dbReference type="NCBI Taxonomy" id="41462"/>
    <lineage>
        <taxon>Eukaryota</taxon>
        <taxon>Viridiplantae</taxon>
        <taxon>Chlorophyta</taxon>
        <taxon>core chlorophytes</taxon>
        <taxon>Trebouxiophyceae</taxon>
        <taxon>Trebouxiales</taxon>
        <taxon>Trebouxiaceae</taxon>
        <taxon>Myrmecia</taxon>
    </lineage>
</organism>
<dbReference type="Pfam" id="PF20209">
    <property type="entry name" value="DUF6570"/>
    <property type="match status" value="1"/>
</dbReference>
<dbReference type="EMBL" id="JALJOR010000008">
    <property type="protein sequence ID" value="KAK9812967.1"/>
    <property type="molecule type" value="Genomic_DNA"/>
</dbReference>
<accession>A0AAW1PY20</accession>
<proteinExistence type="inferred from homology"/>
<feature type="region of interest" description="Disordered" evidence="2">
    <location>
        <begin position="406"/>
        <end position="444"/>
    </location>
</feature>
<evidence type="ECO:0000259" key="3">
    <source>
        <dbReference type="Pfam" id="PF05970"/>
    </source>
</evidence>
<keyword evidence="1" id="KW-0347">Helicase</keyword>
<dbReference type="GO" id="GO:0043139">
    <property type="term" value="F:5'-3' DNA helicase activity"/>
    <property type="evidence" value="ECO:0007669"/>
    <property type="project" value="UniProtKB-EC"/>
</dbReference>
<dbReference type="GO" id="GO:0006281">
    <property type="term" value="P:DNA repair"/>
    <property type="evidence" value="ECO:0007669"/>
    <property type="project" value="UniProtKB-KW"/>
</dbReference>
<dbReference type="GO" id="GO:0006310">
    <property type="term" value="P:DNA recombination"/>
    <property type="evidence" value="ECO:0007669"/>
    <property type="project" value="UniProtKB-KW"/>
</dbReference>
<dbReference type="GO" id="GO:0016787">
    <property type="term" value="F:hydrolase activity"/>
    <property type="evidence" value="ECO:0007669"/>
    <property type="project" value="UniProtKB-KW"/>
</dbReference>
<dbReference type="Proteomes" id="UP001489004">
    <property type="component" value="Unassembled WGS sequence"/>
</dbReference>
<keyword evidence="1" id="KW-0378">Hydrolase</keyword>
<dbReference type="InterPro" id="IPR046700">
    <property type="entry name" value="DUF6570"/>
</dbReference>
<dbReference type="GO" id="GO:0005524">
    <property type="term" value="F:ATP binding"/>
    <property type="evidence" value="ECO:0007669"/>
    <property type="project" value="UniProtKB-KW"/>
</dbReference>
<dbReference type="InterPro" id="IPR010285">
    <property type="entry name" value="DNA_helicase_pif1-like_DEAD"/>
</dbReference>
<gene>
    <name evidence="5" type="ORF">WJX72_006602</name>
</gene>
<dbReference type="AlphaFoldDB" id="A0AAW1PY20"/>
<dbReference type="EC" id="5.6.2.3" evidence="1"/>
<name>A0AAW1PY20_9CHLO</name>
<dbReference type="PANTHER" id="PTHR47642">
    <property type="entry name" value="ATP-DEPENDENT DNA HELICASE"/>
    <property type="match status" value="1"/>
</dbReference>